<organism evidence="2 3">
    <name type="scientific">Granulicella aggregans</name>
    <dbReference type="NCBI Taxonomy" id="474949"/>
    <lineage>
        <taxon>Bacteria</taxon>
        <taxon>Pseudomonadati</taxon>
        <taxon>Acidobacteriota</taxon>
        <taxon>Terriglobia</taxon>
        <taxon>Terriglobales</taxon>
        <taxon>Acidobacteriaceae</taxon>
        <taxon>Granulicella</taxon>
    </lineage>
</organism>
<reference evidence="2 3" key="1">
    <citation type="submission" date="2020-08" db="EMBL/GenBank/DDBJ databases">
        <title>Genomic Encyclopedia of Type Strains, Phase IV (KMG-V): Genome sequencing to study the core and pangenomes of soil and plant-associated prokaryotes.</title>
        <authorList>
            <person name="Whitman W."/>
        </authorList>
    </citation>
    <scope>NUCLEOTIDE SEQUENCE [LARGE SCALE GENOMIC DNA]</scope>
    <source>
        <strain evidence="2 3">M8UP14</strain>
    </source>
</reference>
<accession>A0A7W7ZHB8</accession>
<comment type="caution">
    <text evidence="2">The sequence shown here is derived from an EMBL/GenBank/DDBJ whole genome shotgun (WGS) entry which is preliminary data.</text>
</comment>
<keyword evidence="1" id="KW-0812">Transmembrane</keyword>
<evidence type="ECO:0000313" key="2">
    <source>
        <dbReference type="EMBL" id="MBB5059902.1"/>
    </source>
</evidence>
<sequence length="328" mass="36530">MPVNVERPIATEELTAPHGTFRLAENIARRYLRTLLLIPILGIALPYAFEAIPGLQNFAASRTAIMLDYSYTASHEDADVVIFGDSSALYGVDTKLLSSTLGMKVINLPGTKGSLAVTGDLPLRSYLAHNKPPKLIVFYLAPWNLDILNSHTNFWYDGAEEIIRHGSFRDVLKLWRKEPESIFTFPMTFYMQNNKLFSSIARRPFQLRPMVQGHTPFPLGVSLTSDCVLPNSFKIRPDATSVRNLLDKYRSSTTKTMLYFAPIPRCAGVGDILSESYGRLPVAASKVLPAEDFAKDPFFVHPMPKGTPTSTGIFEDAIRDFFAASPSY</sequence>
<dbReference type="RefSeq" id="WP_184221819.1">
    <property type="nucleotide sequence ID" value="NZ_JACHIP010000007.1"/>
</dbReference>
<dbReference type="EMBL" id="JACHIP010000007">
    <property type="protein sequence ID" value="MBB5059902.1"/>
    <property type="molecule type" value="Genomic_DNA"/>
</dbReference>
<keyword evidence="3" id="KW-1185">Reference proteome</keyword>
<evidence type="ECO:0000313" key="3">
    <source>
        <dbReference type="Proteomes" id="UP000540989"/>
    </source>
</evidence>
<name>A0A7W7ZHB8_9BACT</name>
<proteinExistence type="predicted"/>
<dbReference type="AlphaFoldDB" id="A0A7W7ZHB8"/>
<protein>
    <submittedName>
        <fullName evidence="2">Uncharacterized protein</fullName>
    </submittedName>
</protein>
<gene>
    <name evidence="2" type="ORF">HDF16_004631</name>
</gene>
<evidence type="ECO:0000256" key="1">
    <source>
        <dbReference type="SAM" id="Phobius"/>
    </source>
</evidence>
<keyword evidence="1" id="KW-0472">Membrane</keyword>
<dbReference type="Proteomes" id="UP000540989">
    <property type="component" value="Unassembled WGS sequence"/>
</dbReference>
<keyword evidence="1" id="KW-1133">Transmembrane helix</keyword>
<feature type="transmembrane region" description="Helical" evidence="1">
    <location>
        <begin position="31"/>
        <end position="49"/>
    </location>
</feature>